<dbReference type="RefSeq" id="WP_147138656.1">
    <property type="nucleotide sequence ID" value="NZ_BAABIJ010000002.1"/>
</dbReference>
<keyword evidence="2" id="KW-1185">Reference proteome</keyword>
<comment type="caution">
    <text evidence="1">The sequence shown here is derived from an EMBL/GenBank/DDBJ whole genome shotgun (WGS) entry which is preliminary data.</text>
</comment>
<dbReference type="OrthoDB" id="4332009at2"/>
<evidence type="ECO:0008006" key="3">
    <source>
        <dbReference type="Google" id="ProtNLM"/>
    </source>
</evidence>
<organism evidence="1 2">
    <name type="scientific">Stackebrandtia albiflava</name>
    <dbReference type="NCBI Taxonomy" id="406432"/>
    <lineage>
        <taxon>Bacteria</taxon>
        <taxon>Bacillati</taxon>
        <taxon>Actinomycetota</taxon>
        <taxon>Actinomycetes</taxon>
        <taxon>Glycomycetales</taxon>
        <taxon>Glycomycetaceae</taxon>
        <taxon>Stackebrandtia</taxon>
    </lineage>
</organism>
<evidence type="ECO:0000313" key="1">
    <source>
        <dbReference type="EMBL" id="TWJ11937.1"/>
    </source>
</evidence>
<reference evidence="1 2" key="1">
    <citation type="journal article" date="2013" name="Stand. Genomic Sci.">
        <title>Genomic Encyclopedia of Type Strains, Phase I: The one thousand microbial genomes (KMG-I) project.</title>
        <authorList>
            <person name="Kyrpides N.C."/>
            <person name="Woyke T."/>
            <person name="Eisen J.A."/>
            <person name="Garrity G."/>
            <person name="Lilburn T.G."/>
            <person name="Beck B.J."/>
            <person name="Whitman W.B."/>
            <person name="Hugenholtz P."/>
            <person name="Klenk H.P."/>
        </authorList>
    </citation>
    <scope>NUCLEOTIDE SEQUENCE [LARGE SCALE GENOMIC DNA]</scope>
    <source>
        <strain evidence="1 2">DSM 45044</strain>
    </source>
</reference>
<dbReference type="Proteomes" id="UP000321617">
    <property type="component" value="Unassembled WGS sequence"/>
</dbReference>
<accession>A0A562V2A1</accession>
<proteinExistence type="predicted"/>
<protein>
    <recommendedName>
        <fullName evidence="3">DUF1963 domain-containing protein</fullName>
    </recommendedName>
</protein>
<gene>
    <name evidence="1" type="ORF">LX16_2679</name>
</gene>
<sequence length="321" mass="35754">MRTTRPRPFDMEERYPFLAARRRTATRLHPRPGNPGVTDSSVGGPLLWPADEAWPVCEDTDHYDDPHMTVADVRRERLVEATRSLGAKRGDDVAALEAELKTFWEKRGKLPAETPQRFVGVAQLFARDVPDLPRPAGTDLLQVLWCPYMHADAVFLPSVRVVWRDSAAVGEVIDDPTPQVVVGDEGFVPESCTVWPETVVEYPPAEWWGETLAADLDDDEHEAAIADGWKVGGWGGYCGVTDPVIPDCACGAPTEPLFTVGNGEWSNGYPLWRPVEDDAFTRTPEHFTDWDPVRTYIGRGYLLQVFRCTTGFDCPPTVAMT</sequence>
<dbReference type="EMBL" id="VLLL01000006">
    <property type="protein sequence ID" value="TWJ11937.1"/>
    <property type="molecule type" value="Genomic_DNA"/>
</dbReference>
<dbReference type="AlphaFoldDB" id="A0A562V2A1"/>
<name>A0A562V2A1_9ACTN</name>
<evidence type="ECO:0000313" key="2">
    <source>
        <dbReference type="Proteomes" id="UP000321617"/>
    </source>
</evidence>
<dbReference type="Gene3D" id="2.30.320.10">
    <property type="entry name" value="YwqG-like"/>
    <property type="match status" value="1"/>
</dbReference>